<evidence type="ECO:0000256" key="3">
    <source>
        <dbReference type="ARBA" id="ARBA00005848"/>
    </source>
</evidence>
<protein>
    <submittedName>
        <fullName evidence="13">Coiled stalk of trimeric autotransporter adhesin</fullName>
    </submittedName>
</protein>
<dbReference type="RefSeq" id="WP_051548637.1">
    <property type="nucleotide sequence ID" value="NZ_FONH01000015.1"/>
</dbReference>
<evidence type="ECO:0000256" key="5">
    <source>
        <dbReference type="ARBA" id="ARBA00022452"/>
    </source>
</evidence>
<evidence type="ECO:0000256" key="10">
    <source>
        <dbReference type="ARBA" id="ARBA00023237"/>
    </source>
</evidence>
<keyword evidence="6" id="KW-0812">Transmembrane</keyword>
<feature type="domain" description="Trimeric autotransporter adhesin YadA-like stalk" evidence="12">
    <location>
        <begin position="327"/>
        <end position="364"/>
    </location>
</feature>
<keyword evidence="5" id="KW-1134">Transmembrane beta strand</keyword>
<reference evidence="14" key="1">
    <citation type="submission" date="2016-10" db="EMBL/GenBank/DDBJ databases">
        <authorList>
            <person name="Varghese N."/>
            <person name="Submissions S."/>
        </authorList>
    </citation>
    <scope>NUCLEOTIDE SEQUENCE [LARGE SCALE GENOMIC DNA]</scope>
    <source>
        <strain evidence="14">UNC178MFTsu3.1</strain>
    </source>
</reference>
<comment type="similarity">
    <text evidence="3">Belongs to the autotransporter-2 (AT-2) (TC 1.B.40) family.</text>
</comment>
<dbReference type="Gene3D" id="3.30.1300.30">
    <property type="entry name" value="GSPII I/J protein-like"/>
    <property type="match status" value="1"/>
</dbReference>
<dbReference type="SUPFAM" id="SSF54523">
    <property type="entry name" value="Pili subunits"/>
    <property type="match status" value="1"/>
</dbReference>
<evidence type="ECO:0000313" key="13">
    <source>
        <dbReference type="EMBL" id="SFF37980.1"/>
    </source>
</evidence>
<comment type="subcellular location">
    <subcellularLocation>
        <location evidence="2">Cell outer membrane</location>
    </subcellularLocation>
    <subcellularLocation>
        <location evidence="1">Cell surface</location>
    </subcellularLocation>
</comment>
<dbReference type="STRING" id="500610.SAMN02799615_03323"/>
<evidence type="ECO:0000256" key="1">
    <source>
        <dbReference type="ARBA" id="ARBA00004241"/>
    </source>
</evidence>
<feature type="domain" description="Trimeric autotransporter adhesin YadA-like stalk" evidence="12">
    <location>
        <begin position="441"/>
        <end position="467"/>
    </location>
</feature>
<feature type="domain" description="Trimeric autotransporter adhesin YadA-like stalk" evidence="12">
    <location>
        <begin position="191"/>
        <end position="228"/>
    </location>
</feature>
<gene>
    <name evidence="13" type="ORF">SAMN02799615_03323</name>
</gene>
<keyword evidence="9" id="KW-0472">Membrane</keyword>
<sequence length="556" mass="55509">MAGAQVRLYLNDSSDDGCGFLNETITGTVNSPICNVRSVAELRTQGVQAGTMVINGNGSFINGGLSIGGAFDLGANQIHALKAGTASTDAVNVGQLSSILRALGGDVRLDAVTGAVSDPRFDLANGGAQITVGGALGSLDGAITNNRSSIASLESLISQDPLSRTISIGGMVDGDTVDLASKDNGRTYTRRLTGLSEGALSSTSTDAVNGAQLHATNQQVAINTGSISLLQSQIGNGTVGLVLQDALTQDISVGSVSGGGRVSFTGADGDRVLSGLRSGTADSDAVTVAQLKASGLVDPNGVPLAALVYDDLTLGSATLGGAGGTVIRNLADGAVAAGSMEAVNGGQLYQLRFDLVSQIDALNGRIDALQPQTIDRPVAAKDPAGHGGDTLGTGAIASGTDSTALGSHSVASGNDAVAVGANSIAARDHTVSVGSAGNERQITHVAAGIERTDAANWGQVQDAVQEVRHWVRDRFRQAGRLANAGTAAAMAMTNVPQAYAADQSALGAGIGSFKGQSALALGLSTITPGGRWVVKGSLTGNTQGDVGVGMGAALIW</sequence>
<dbReference type="GO" id="GO:0009986">
    <property type="term" value="C:cell surface"/>
    <property type="evidence" value="ECO:0007669"/>
    <property type="project" value="UniProtKB-SubCell"/>
</dbReference>
<evidence type="ECO:0000259" key="11">
    <source>
        <dbReference type="Pfam" id="PF03895"/>
    </source>
</evidence>
<feature type="domain" description="Trimeric autotransporter adhesin YadA-like stalk" evidence="12">
    <location>
        <begin position="279"/>
        <end position="294"/>
    </location>
</feature>
<dbReference type="AlphaFoldDB" id="A0A1I2I8S1"/>
<evidence type="ECO:0000313" key="14">
    <source>
        <dbReference type="Proteomes" id="UP000199477"/>
    </source>
</evidence>
<evidence type="ECO:0000259" key="12">
    <source>
        <dbReference type="Pfam" id="PF05662"/>
    </source>
</evidence>
<dbReference type="Pfam" id="PF03895">
    <property type="entry name" value="YadA_anchor"/>
    <property type="match status" value="1"/>
</dbReference>
<dbReference type="InterPro" id="IPR008635">
    <property type="entry name" value="Coiled_stalk_dom"/>
</dbReference>
<organism evidence="13 14">
    <name type="scientific">Dyella marensis</name>
    <dbReference type="NCBI Taxonomy" id="500610"/>
    <lineage>
        <taxon>Bacteria</taxon>
        <taxon>Pseudomonadati</taxon>
        <taxon>Pseudomonadota</taxon>
        <taxon>Gammaproteobacteria</taxon>
        <taxon>Lysobacterales</taxon>
        <taxon>Rhodanobacteraceae</taxon>
        <taxon>Dyella</taxon>
    </lineage>
</organism>
<evidence type="ECO:0000256" key="9">
    <source>
        <dbReference type="ARBA" id="ARBA00023136"/>
    </source>
</evidence>
<feature type="domain" description="Trimeric autotransporter adhesin YadA-like stalk" evidence="12">
    <location>
        <begin position="82"/>
        <end position="105"/>
    </location>
</feature>
<dbReference type="Gene3D" id="1.20.5.170">
    <property type="match status" value="2"/>
</dbReference>
<evidence type="ECO:0000256" key="8">
    <source>
        <dbReference type="ARBA" id="ARBA00022927"/>
    </source>
</evidence>
<keyword evidence="7" id="KW-0732">Signal</keyword>
<dbReference type="InterPro" id="IPR005594">
    <property type="entry name" value="YadA_C"/>
</dbReference>
<accession>A0A1I2I8S1</accession>
<evidence type="ECO:0000256" key="7">
    <source>
        <dbReference type="ARBA" id="ARBA00022729"/>
    </source>
</evidence>
<feature type="domain" description="Trimeric autotransporter adhesin YadA-like C-terminal membrane anchor" evidence="11">
    <location>
        <begin position="496"/>
        <end position="556"/>
    </location>
</feature>
<dbReference type="InterPro" id="IPR045584">
    <property type="entry name" value="Pilin-like"/>
</dbReference>
<evidence type="ECO:0000256" key="4">
    <source>
        <dbReference type="ARBA" id="ARBA00022448"/>
    </source>
</evidence>
<keyword evidence="14" id="KW-1185">Reference proteome</keyword>
<dbReference type="Gene3D" id="2.150.10.10">
    <property type="entry name" value="Serralysin-like metalloprotease, C-terminal"/>
    <property type="match status" value="2"/>
</dbReference>
<dbReference type="Pfam" id="PF05662">
    <property type="entry name" value="YadA_stalk"/>
    <property type="match status" value="5"/>
</dbReference>
<name>A0A1I2I8S1_9GAMM</name>
<evidence type="ECO:0000256" key="2">
    <source>
        <dbReference type="ARBA" id="ARBA00004442"/>
    </source>
</evidence>
<dbReference type="GO" id="GO:0009279">
    <property type="term" value="C:cell outer membrane"/>
    <property type="evidence" value="ECO:0007669"/>
    <property type="project" value="UniProtKB-SubCell"/>
</dbReference>
<dbReference type="InterPro" id="IPR011049">
    <property type="entry name" value="Serralysin-like_metalloprot_C"/>
</dbReference>
<proteinExistence type="inferred from homology"/>
<dbReference type="Proteomes" id="UP000199477">
    <property type="component" value="Unassembled WGS sequence"/>
</dbReference>
<dbReference type="SUPFAM" id="SSF101967">
    <property type="entry name" value="Adhesin YadA, collagen-binding domain"/>
    <property type="match status" value="2"/>
</dbReference>
<keyword evidence="4" id="KW-0813">Transport</keyword>
<evidence type="ECO:0000256" key="6">
    <source>
        <dbReference type="ARBA" id="ARBA00022692"/>
    </source>
</evidence>
<dbReference type="GO" id="GO:0015031">
    <property type="term" value="P:protein transport"/>
    <property type="evidence" value="ECO:0007669"/>
    <property type="project" value="UniProtKB-KW"/>
</dbReference>
<keyword evidence="8" id="KW-0653">Protein transport</keyword>
<keyword evidence="10" id="KW-0998">Cell outer membrane</keyword>
<dbReference type="EMBL" id="FONH01000015">
    <property type="protein sequence ID" value="SFF37980.1"/>
    <property type="molecule type" value="Genomic_DNA"/>
</dbReference>